<name>A0A5J4YQY9_PORPP</name>
<comment type="caution">
    <text evidence="1">The sequence shown here is derived from an EMBL/GenBank/DDBJ whole genome shotgun (WGS) entry which is preliminary data.</text>
</comment>
<proteinExistence type="predicted"/>
<sequence length="180" mass="20472">MELIADVKTEAWKPGSEPVGLLRQSPYNGSVTDFESLLAETPLDGLTCQLLAQLLEEVLRIDGASVNVKDRKVNGEALHDMKEFQEFVQLSFPDKKKVEKWVTGRKSHEKFKEYLVNVLGGDLERAERACTLLENYAGSNLEEHLWFRVQSSQRTNMRAIVRRFPELGTWPGGPDAKIWI</sequence>
<gene>
    <name evidence="1" type="ORF">FVE85_8845</name>
</gene>
<dbReference type="EMBL" id="VRMN01000007">
    <property type="protein sequence ID" value="KAA8493400.1"/>
    <property type="molecule type" value="Genomic_DNA"/>
</dbReference>
<protein>
    <submittedName>
        <fullName evidence="1">Uncharacterized protein</fullName>
    </submittedName>
</protein>
<keyword evidence="2" id="KW-1185">Reference proteome</keyword>
<reference evidence="2" key="1">
    <citation type="journal article" date="2019" name="Nat. Commun.">
        <title>Expansion of phycobilisome linker gene families in mesophilic red algae.</title>
        <authorList>
            <person name="Lee J."/>
            <person name="Kim D."/>
            <person name="Bhattacharya D."/>
            <person name="Yoon H.S."/>
        </authorList>
    </citation>
    <scope>NUCLEOTIDE SEQUENCE [LARGE SCALE GENOMIC DNA]</scope>
    <source>
        <strain evidence="2">CCMP 1328</strain>
    </source>
</reference>
<evidence type="ECO:0000313" key="1">
    <source>
        <dbReference type="EMBL" id="KAA8493400.1"/>
    </source>
</evidence>
<organism evidence="1 2">
    <name type="scientific">Porphyridium purpureum</name>
    <name type="common">Red alga</name>
    <name type="synonym">Porphyridium cruentum</name>
    <dbReference type="NCBI Taxonomy" id="35688"/>
    <lineage>
        <taxon>Eukaryota</taxon>
        <taxon>Rhodophyta</taxon>
        <taxon>Bangiophyceae</taxon>
        <taxon>Porphyridiales</taxon>
        <taxon>Porphyridiaceae</taxon>
        <taxon>Porphyridium</taxon>
    </lineage>
</organism>
<dbReference type="Proteomes" id="UP000324585">
    <property type="component" value="Unassembled WGS sequence"/>
</dbReference>
<accession>A0A5J4YQY9</accession>
<evidence type="ECO:0000313" key="2">
    <source>
        <dbReference type="Proteomes" id="UP000324585"/>
    </source>
</evidence>
<dbReference type="AlphaFoldDB" id="A0A5J4YQY9"/>